<feature type="domain" description="Glycosyl transferase family 3" evidence="4">
    <location>
        <begin position="104"/>
        <end position="300"/>
    </location>
</feature>
<dbReference type="EMBL" id="JACOFZ010000002">
    <property type="protein sequence ID" value="MBC3881273.1"/>
    <property type="molecule type" value="Genomic_DNA"/>
</dbReference>
<dbReference type="AlphaFoldDB" id="A0A923HP37"/>
<evidence type="ECO:0000313" key="6">
    <source>
        <dbReference type="EMBL" id="MBC3881273.1"/>
    </source>
</evidence>
<dbReference type="Proteomes" id="UP000627446">
    <property type="component" value="Unassembled WGS sequence"/>
</dbReference>
<dbReference type="GO" id="GO:0005829">
    <property type="term" value="C:cytosol"/>
    <property type="evidence" value="ECO:0007669"/>
    <property type="project" value="TreeGrafter"/>
</dbReference>
<evidence type="ECO:0000256" key="2">
    <source>
        <dbReference type="ARBA" id="ARBA00022679"/>
    </source>
</evidence>
<accession>A0A923HP37</accession>
<keyword evidence="6" id="KW-0238">DNA-binding</keyword>
<dbReference type="GO" id="GO:0004048">
    <property type="term" value="F:anthranilate phosphoribosyltransferase activity"/>
    <property type="evidence" value="ECO:0007669"/>
    <property type="project" value="InterPro"/>
</dbReference>
<evidence type="ECO:0000256" key="3">
    <source>
        <dbReference type="ARBA" id="ARBA00022822"/>
    </source>
</evidence>
<gene>
    <name evidence="6" type="primary">ybiB</name>
    <name evidence="6" type="ORF">H8K36_07820</name>
</gene>
<dbReference type="PANTHER" id="PTHR43285:SF4">
    <property type="entry name" value="TRANSFERASE"/>
    <property type="match status" value="1"/>
</dbReference>
<keyword evidence="1" id="KW-0328">Glycosyltransferase</keyword>
<feature type="domain" description="Glycosyl transferase family 3 N-terminal" evidence="5">
    <location>
        <begin position="12"/>
        <end position="72"/>
    </location>
</feature>
<proteinExistence type="predicted"/>
<name>A0A923HP37_9BURK</name>
<keyword evidence="3" id="KW-0057">Aromatic amino acid biosynthesis</keyword>
<keyword evidence="3" id="KW-0822">Tryptophan biosynthesis</keyword>
<dbReference type="GO" id="GO:0003677">
    <property type="term" value="F:DNA binding"/>
    <property type="evidence" value="ECO:0007669"/>
    <property type="project" value="UniProtKB-KW"/>
</dbReference>
<dbReference type="InterPro" id="IPR000312">
    <property type="entry name" value="Glycosyl_Trfase_fam3"/>
</dbReference>
<dbReference type="InterPro" id="IPR036320">
    <property type="entry name" value="Glycosyl_Trfase_fam3_N_dom_sf"/>
</dbReference>
<dbReference type="Gene3D" id="3.40.1030.10">
    <property type="entry name" value="Nucleoside phosphorylase/phosphoribosyltransferase catalytic domain"/>
    <property type="match status" value="1"/>
</dbReference>
<keyword evidence="2" id="KW-0808">Transferase</keyword>
<evidence type="ECO:0000259" key="4">
    <source>
        <dbReference type="Pfam" id="PF00591"/>
    </source>
</evidence>
<reference evidence="6" key="1">
    <citation type="submission" date="2020-08" db="EMBL/GenBank/DDBJ databases">
        <title>Novel species isolated from subtropical streams in China.</title>
        <authorList>
            <person name="Lu H."/>
        </authorList>
    </citation>
    <scope>NUCLEOTIDE SEQUENCE</scope>
    <source>
        <strain evidence="6">LX22W</strain>
    </source>
</reference>
<dbReference type="NCBIfam" id="NF006005">
    <property type="entry name" value="PRK08136.1"/>
    <property type="match status" value="1"/>
</dbReference>
<dbReference type="PANTHER" id="PTHR43285">
    <property type="entry name" value="ANTHRANILATE PHOSPHORIBOSYLTRANSFERASE"/>
    <property type="match status" value="1"/>
</dbReference>
<sequence length="324" mass="35985">MQNQTERFAAAKYIKEIGRGKEGARSMSEEQAQELYGAMLDGRVSDLEMGGILLAMRIKGETIDEIHGFLAAAEKRMQLLHAPIDSEFAPVIIPSYNGARKRPNLTPLLAMLLARKGVPVLLHGVKADLGRVASADIWRAMGTEFANNAEEANQQLEKNRLSFITIEVLAPAMHRLLEMRRVLGLRNSTHTLVKVLQPFIQPALRLTSYTHPEYQVMLDGYFTQKLSSQRGAAFLMRGTEGETVASTGRAQQITAYFQGAVSVLQEPESQLTAEHEDLPQTISAEDTARWMKQVLDGERVVPSNIANQIEHILKTAKAIKQQVN</sequence>
<keyword evidence="7" id="KW-1185">Reference proteome</keyword>
<keyword evidence="3" id="KW-0028">Amino-acid biosynthesis</keyword>
<dbReference type="Pfam" id="PF02885">
    <property type="entry name" value="Glycos_trans_3N"/>
    <property type="match status" value="1"/>
</dbReference>
<dbReference type="InterPro" id="IPR017459">
    <property type="entry name" value="Glycosyl_Trfase_fam3_N_dom"/>
</dbReference>
<dbReference type="GO" id="GO:0000162">
    <property type="term" value="P:L-tryptophan biosynthetic process"/>
    <property type="evidence" value="ECO:0007669"/>
    <property type="project" value="UniProtKB-KW"/>
</dbReference>
<dbReference type="SUPFAM" id="SSF47648">
    <property type="entry name" value="Nucleoside phosphorylase/phosphoribosyltransferase N-terminal domain"/>
    <property type="match status" value="1"/>
</dbReference>
<dbReference type="SUPFAM" id="SSF52418">
    <property type="entry name" value="Nucleoside phosphorylase/phosphoribosyltransferase catalytic domain"/>
    <property type="match status" value="1"/>
</dbReference>
<dbReference type="RefSeq" id="WP_186916252.1">
    <property type="nucleotide sequence ID" value="NZ_JACOFZ010000002.1"/>
</dbReference>
<protein>
    <submittedName>
        <fullName evidence="6">DNA-binding protein YbiB</fullName>
    </submittedName>
</protein>
<dbReference type="InterPro" id="IPR035902">
    <property type="entry name" value="Nuc_phospho_transferase"/>
</dbReference>
<dbReference type="Pfam" id="PF00591">
    <property type="entry name" value="Glycos_transf_3"/>
    <property type="match status" value="1"/>
</dbReference>
<evidence type="ECO:0000313" key="7">
    <source>
        <dbReference type="Proteomes" id="UP000627446"/>
    </source>
</evidence>
<evidence type="ECO:0000259" key="5">
    <source>
        <dbReference type="Pfam" id="PF02885"/>
    </source>
</evidence>
<dbReference type="InterPro" id="IPR005940">
    <property type="entry name" value="Anthranilate_Pribosyl_Tfrase"/>
</dbReference>
<organism evidence="6 7">
    <name type="scientific">Undibacterium nitidum</name>
    <dbReference type="NCBI Taxonomy" id="2762298"/>
    <lineage>
        <taxon>Bacteria</taxon>
        <taxon>Pseudomonadati</taxon>
        <taxon>Pseudomonadota</taxon>
        <taxon>Betaproteobacteria</taxon>
        <taxon>Burkholderiales</taxon>
        <taxon>Oxalobacteraceae</taxon>
        <taxon>Undibacterium</taxon>
    </lineage>
</organism>
<evidence type="ECO:0000256" key="1">
    <source>
        <dbReference type="ARBA" id="ARBA00022676"/>
    </source>
</evidence>
<dbReference type="Gene3D" id="1.20.970.10">
    <property type="entry name" value="Transferase, Pyrimidine Nucleoside Phosphorylase, Chain C"/>
    <property type="match status" value="1"/>
</dbReference>
<comment type="caution">
    <text evidence="6">The sequence shown here is derived from an EMBL/GenBank/DDBJ whole genome shotgun (WGS) entry which is preliminary data.</text>
</comment>